<organism evidence="3 4">
    <name type="scientific">Schizopora paradoxa</name>
    <dbReference type="NCBI Taxonomy" id="27342"/>
    <lineage>
        <taxon>Eukaryota</taxon>
        <taxon>Fungi</taxon>
        <taxon>Dikarya</taxon>
        <taxon>Basidiomycota</taxon>
        <taxon>Agaricomycotina</taxon>
        <taxon>Agaricomycetes</taxon>
        <taxon>Hymenochaetales</taxon>
        <taxon>Schizoporaceae</taxon>
        <taxon>Schizopora</taxon>
    </lineage>
</organism>
<sequence length="556" mass="57845">MIYLHSAGRKLLAAVTLGTSCVQSRYLIPNGENIGIFKRTSTTSSPSDGSTYTCDGWCWLSFAICFGAILFLAVMTYRACCMSDPEDVQENNNVNSQNPVPVQGGGVAPLASNSENQTVVTQPPAHQEMNSHQDESVFMPSYYDDPSSTQSPAQQYPPAHQGGNPSSPSDVNTTPFKHQEVLAHQGAGNATSPTMASPSNPPTVISKALGHQDVPAVSGSVAAMSPKAPTIITQTPVHQYPPAHQGGSTATSSSPTGTIITQPPAHQSGITGNPVIAPNPPTVISQSPGHQYSPGAHQGGNATIASSPSTIMTPQSSAHQHSPVHQNGNATTMSSPLTVVTQQSSAHQHSPIHQGGSATHSSTGTVSVCPCPICQRAGADGNYKISSAKQGGSATMTSNPYQNFFARQYASRAHQGGSSTIPQTPPTVISQQSPAHQYTSAQQGGSAPIASNPYQGGQESMMPSPSSDIVQSSPYQYKPAHQGGMMPSPVSDIAYSPAHQYPSAHQGGSTTMTTSPHQYPPSHQGGNVTMASNPPAVVTHPPITQAQQHDDYPSLV</sequence>
<feature type="compositionally biased region" description="Polar residues" evidence="1">
    <location>
        <begin position="416"/>
        <end position="445"/>
    </location>
</feature>
<dbReference type="AlphaFoldDB" id="A0A0H2R741"/>
<keyword evidence="2" id="KW-1133">Transmembrane helix</keyword>
<dbReference type="EMBL" id="KQ086155">
    <property type="protein sequence ID" value="KLO07177.1"/>
    <property type="molecule type" value="Genomic_DNA"/>
</dbReference>
<feature type="compositionally biased region" description="Polar residues" evidence="1">
    <location>
        <begin position="300"/>
        <end position="332"/>
    </location>
</feature>
<feature type="region of interest" description="Disordered" evidence="1">
    <location>
        <begin position="91"/>
        <end position="174"/>
    </location>
</feature>
<feature type="region of interest" description="Disordered" evidence="1">
    <location>
        <begin position="287"/>
        <end position="332"/>
    </location>
</feature>
<feature type="compositionally biased region" description="Polar residues" evidence="1">
    <location>
        <begin position="111"/>
        <end position="121"/>
    </location>
</feature>
<dbReference type="Proteomes" id="UP000053477">
    <property type="component" value="Unassembled WGS sequence"/>
</dbReference>
<keyword evidence="2" id="KW-0472">Membrane</keyword>
<dbReference type="InParanoid" id="A0A0H2R741"/>
<feature type="compositionally biased region" description="Polar residues" evidence="1">
    <location>
        <begin position="452"/>
        <end position="475"/>
    </location>
</feature>
<feature type="compositionally biased region" description="Polar residues" evidence="1">
    <location>
        <begin position="506"/>
        <end position="517"/>
    </location>
</feature>
<feature type="compositionally biased region" description="Polar residues" evidence="1">
    <location>
        <begin position="163"/>
        <end position="174"/>
    </location>
</feature>
<evidence type="ECO:0000256" key="2">
    <source>
        <dbReference type="SAM" id="Phobius"/>
    </source>
</evidence>
<reference evidence="3 4" key="1">
    <citation type="submission" date="2015-04" db="EMBL/GenBank/DDBJ databases">
        <title>Complete genome sequence of Schizopora paradoxa KUC8140, a cosmopolitan wood degrader in East Asia.</title>
        <authorList>
            <consortium name="DOE Joint Genome Institute"/>
            <person name="Min B."/>
            <person name="Park H."/>
            <person name="Jang Y."/>
            <person name="Kim J.-J."/>
            <person name="Kim K.H."/>
            <person name="Pangilinan J."/>
            <person name="Lipzen A."/>
            <person name="Riley R."/>
            <person name="Grigoriev I.V."/>
            <person name="Spatafora J.W."/>
            <person name="Choi I.-G."/>
        </authorList>
    </citation>
    <scope>NUCLEOTIDE SEQUENCE [LARGE SCALE GENOMIC DNA]</scope>
    <source>
        <strain evidence="3 4">KUC8140</strain>
    </source>
</reference>
<evidence type="ECO:0000256" key="1">
    <source>
        <dbReference type="SAM" id="MobiDB-lite"/>
    </source>
</evidence>
<proteinExistence type="predicted"/>
<feature type="region of interest" description="Disordered" evidence="1">
    <location>
        <begin position="411"/>
        <end position="525"/>
    </location>
</feature>
<evidence type="ECO:0000313" key="4">
    <source>
        <dbReference type="Proteomes" id="UP000053477"/>
    </source>
</evidence>
<evidence type="ECO:0000313" key="3">
    <source>
        <dbReference type="EMBL" id="KLO07177.1"/>
    </source>
</evidence>
<keyword evidence="2" id="KW-0812">Transmembrane</keyword>
<keyword evidence="4" id="KW-1185">Reference proteome</keyword>
<gene>
    <name evidence="3" type="ORF">SCHPADRAFT_1001849</name>
</gene>
<protein>
    <submittedName>
        <fullName evidence="3">Uncharacterized protein</fullName>
    </submittedName>
</protein>
<name>A0A0H2R741_9AGAM</name>
<feature type="compositionally biased region" description="Low complexity" evidence="1">
    <location>
        <begin position="91"/>
        <end position="102"/>
    </location>
</feature>
<feature type="transmembrane region" description="Helical" evidence="2">
    <location>
        <begin position="57"/>
        <end position="77"/>
    </location>
</feature>
<accession>A0A0H2R741</accession>